<dbReference type="PANTHER" id="PTHR30468">
    <property type="entry name" value="ALPHA-KETOGLUTARATE-DEPENDENT SULFONATE DIOXYGENASE"/>
    <property type="match status" value="1"/>
</dbReference>
<gene>
    <name evidence="5" type="ORF">CcCBS67573_g01857</name>
</gene>
<evidence type="ECO:0000313" key="5">
    <source>
        <dbReference type="EMBL" id="TPX76860.1"/>
    </source>
</evidence>
<dbReference type="GO" id="GO:0046872">
    <property type="term" value="F:metal ion binding"/>
    <property type="evidence" value="ECO:0007669"/>
    <property type="project" value="UniProtKB-KW"/>
</dbReference>
<keyword evidence="2" id="KW-0479">Metal-binding</keyword>
<dbReference type="PANTHER" id="PTHR30468:SF1">
    <property type="entry name" value="ALPHA-KETOGLUTARATE-DEPENDENT SULFONATE DIOXYGENASE"/>
    <property type="match status" value="1"/>
</dbReference>
<keyword evidence="4" id="KW-0408">Iron</keyword>
<dbReference type="AlphaFoldDB" id="A0A507FMC0"/>
<evidence type="ECO:0000256" key="1">
    <source>
        <dbReference type="ARBA" id="ARBA00005896"/>
    </source>
</evidence>
<evidence type="ECO:0008006" key="7">
    <source>
        <dbReference type="Google" id="ProtNLM"/>
    </source>
</evidence>
<evidence type="ECO:0000256" key="4">
    <source>
        <dbReference type="ARBA" id="ARBA00023004"/>
    </source>
</evidence>
<evidence type="ECO:0000313" key="6">
    <source>
        <dbReference type="Proteomes" id="UP000320333"/>
    </source>
</evidence>
<evidence type="ECO:0000256" key="3">
    <source>
        <dbReference type="ARBA" id="ARBA00022964"/>
    </source>
</evidence>
<dbReference type="GO" id="GO:0016706">
    <property type="term" value="F:2-oxoglutarate-dependent dioxygenase activity"/>
    <property type="evidence" value="ECO:0007669"/>
    <property type="project" value="TreeGrafter"/>
</dbReference>
<dbReference type="EMBL" id="QEAP01000034">
    <property type="protein sequence ID" value="TPX76860.1"/>
    <property type="molecule type" value="Genomic_DNA"/>
</dbReference>
<keyword evidence="3" id="KW-0223">Dioxygenase</keyword>
<organism evidence="5 6">
    <name type="scientific">Chytriomyces confervae</name>
    <dbReference type="NCBI Taxonomy" id="246404"/>
    <lineage>
        <taxon>Eukaryota</taxon>
        <taxon>Fungi</taxon>
        <taxon>Fungi incertae sedis</taxon>
        <taxon>Chytridiomycota</taxon>
        <taxon>Chytridiomycota incertae sedis</taxon>
        <taxon>Chytridiomycetes</taxon>
        <taxon>Chytridiales</taxon>
        <taxon>Chytriomycetaceae</taxon>
        <taxon>Chytriomyces</taxon>
    </lineage>
</organism>
<comment type="similarity">
    <text evidence="1">Belongs to the TfdA dioxygenase family.</text>
</comment>
<keyword evidence="3" id="KW-0560">Oxidoreductase</keyword>
<name>A0A507FMC0_9FUNG</name>
<sequence length="211" mass="23967">MAVTLETFGSELYGKPNYPSHPHQKYAPLEDYKYVDVALHAGKDKESLLSIPAAQFTDFKDATFALLVAKREGRVFEGSGCKMQTSCWTLGRFFGRLHIHPIIEGLAAVHSTVKQEEKLQKSVEDPCGRKHPPSLMQFWQFPLRKHQGRELISQVRYKWDGVAIWDNRQTVHSANDVHVLFGEGPQHCNAYRVTPQSERPDFDGSKGNSEE</sequence>
<comment type="caution">
    <text evidence="5">The sequence shown here is derived from an EMBL/GenBank/DDBJ whole genome shotgun (WGS) entry which is preliminary data.</text>
</comment>
<reference evidence="5 6" key="1">
    <citation type="journal article" date="2019" name="Sci. Rep.">
        <title>Comparative genomics of chytrid fungi reveal insights into the obligate biotrophic and pathogenic lifestyle of Synchytrium endobioticum.</title>
        <authorList>
            <person name="van de Vossenberg B.T.L.H."/>
            <person name="Warris S."/>
            <person name="Nguyen H.D.T."/>
            <person name="van Gent-Pelzer M.P.E."/>
            <person name="Joly D.L."/>
            <person name="van de Geest H.C."/>
            <person name="Bonants P.J.M."/>
            <person name="Smith D.S."/>
            <person name="Levesque C.A."/>
            <person name="van der Lee T.A.J."/>
        </authorList>
    </citation>
    <scope>NUCLEOTIDE SEQUENCE [LARGE SCALE GENOMIC DNA]</scope>
    <source>
        <strain evidence="5 6">CBS 675.73</strain>
    </source>
</reference>
<proteinExistence type="inferred from homology"/>
<dbReference type="Proteomes" id="UP000320333">
    <property type="component" value="Unassembled WGS sequence"/>
</dbReference>
<dbReference type="GO" id="GO:0005737">
    <property type="term" value="C:cytoplasm"/>
    <property type="evidence" value="ECO:0007669"/>
    <property type="project" value="TreeGrafter"/>
</dbReference>
<evidence type="ECO:0000256" key="2">
    <source>
        <dbReference type="ARBA" id="ARBA00022723"/>
    </source>
</evidence>
<dbReference type="InterPro" id="IPR051323">
    <property type="entry name" value="AtsK-like"/>
</dbReference>
<accession>A0A507FMC0</accession>
<keyword evidence="6" id="KW-1185">Reference proteome</keyword>
<protein>
    <recommendedName>
        <fullName evidence="7">TauD/TfdA-like domain-containing protein</fullName>
    </recommendedName>
</protein>
<dbReference type="OrthoDB" id="10257314at2759"/>